<dbReference type="Gene3D" id="1.25.40.340">
    <property type="match status" value="1"/>
</dbReference>
<feature type="domain" description="DhaK" evidence="14">
    <location>
        <begin position="9"/>
        <end position="345"/>
    </location>
</feature>
<dbReference type="InterPro" id="IPR012734">
    <property type="entry name" value="DhaK_ATP"/>
</dbReference>
<dbReference type="EMBL" id="LCWV01000011">
    <property type="protein sequence ID" value="PWI69881.1"/>
    <property type="molecule type" value="Genomic_DNA"/>
</dbReference>
<dbReference type="Gene3D" id="3.40.50.10440">
    <property type="entry name" value="Dihydroxyacetone kinase, domain 1"/>
    <property type="match status" value="1"/>
</dbReference>
<comment type="pathway">
    <text evidence="2">Polyol metabolism; glycerol fermentation; glycerone phosphate from glycerol (oxidative route): step 2/2.</text>
</comment>
<keyword evidence="7" id="KW-0319">Glycerol metabolism</keyword>
<dbReference type="AlphaFoldDB" id="A0A2U3E5T7"/>
<evidence type="ECO:0000256" key="1">
    <source>
        <dbReference type="ARBA" id="ARBA00003264"/>
    </source>
</evidence>
<name>A0A2U3E5T7_PURLI</name>
<dbReference type="PANTHER" id="PTHR28629">
    <property type="entry name" value="TRIOKINASE/FMN CYCLASE"/>
    <property type="match status" value="1"/>
</dbReference>
<evidence type="ECO:0008006" key="17">
    <source>
        <dbReference type="Google" id="ProtNLM"/>
    </source>
</evidence>
<keyword evidence="8" id="KW-0067">ATP-binding</keyword>
<dbReference type="UniPathway" id="UPA00617">
    <property type="reaction ID" value="UER00669"/>
</dbReference>
<evidence type="ECO:0000256" key="2">
    <source>
        <dbReference type="ARBA" id="ARBA00004778"/>
    </source>
</evidence>
<comment type="caution">
    <text evidence="15">The sequence shown here is derived from an EMBL/GenBank/DDBJ whole genome shotgun (WGS) entry which is preliminary data.</text>
</comment>
<dbReference type="GO" id="GO:0004371">
    <property type="term" value="F:glycerone kinase activity"/>
    <property type="evidence" value="ECO:0007669"/>
    <property type="project" value="UniProtKB-EC"/>
</dbReference>
<dbReference type="GO" id="GO:0050354">
    <property type="term" value="F:triokinase activity"/>
    <property type="evidence" value="ECO:0007669"/>
    <property type="project" value="UniProtKB-EC"/>
</dbReference>
<feature type="binding site" evidence="12">
    <location>
        <begin position="55"/>
        <end position="58"/>
    </location>
    <ligand>
        <name>substrate</name>
    </ligand>
</feature>
<accession>A0A2U3E5T7</accession>
<evidence type="ECO:0000313" key="15">
    <source>
        <dbReference type="EMBL" id="PWI69881.1"/>
    </source>
</evidence>
<dbReference type="Pfam" id="PF02734">
    <property type="entry name" value="Dak2"/>
    <property type="match status" value="1"/>
</dbReference>
<keyword evidence="5" id="KW-0547">Nucleotide-binding</keyword>
<gene>
    <name evidence="15" type="ORF">PCL_00793</name>
</gene>
<dbReference type="InterPro" id="IPR004006">
    <property type="entry name" value="DhaK_dom"/>
</dbReference>
<dbReference type="InterPro" id="IPR036117">
    <property type="entry name" value="DhaL_dom_sf"/>
</dbReference>
<dbReference type="SUPFAM" id="SSF82549">
    <property type="entry name" value="DAK1/DegV-like"/>
    <property type="match status" value="1"/>
</dbReference>
<proteinExistence type="inferred from homology"/>
<sequence length="579" mass="60257">MSSKHFINDPTHLVSQALHSLTLTNPNVALDAAHKIVYRRPSSEQQQVSIISGGGSGHEPSFAGMVGPGMLSAAVAGTIFASPSAEQVRRAITSRVDRDRGVLVVVMNYTGDILNFGMAVEKARAGGVPVEMVVVGDDVGVGRAKAGKVGRRGIAGTVLVLKIAGALAALGKPLEEVAEVARLTAANMVSVGASLEHVHVPGRGVDAEDKLRDSEDVEIGMGIHNEPGSGRAKKDLPALVSTMLAQLLDQGDKDRAFVNVNSNEVVLLVNNLGGVSVLELGGITAEVVAQLADKYSIRPVRILSGTFMTSLNGLGFSVSLLNVVNTGVGVNMVDLLDAPSEVTGWAAPIRKQTWETRNTATRESDESASQEIKSSGLKMDAAAATTVLTRALESVIAAEPDVTRYDTVVGDGDCGIGLKRGAEAILKHIKDKPLTGDAVVDVASIVPVVENTMDGTSGALYAIFLNALVHALRTASAGEANPQVWAAALKQSCDALSRYTPARPGDRTLVDALYPFVEVLGKAGDVREAATAARKAADETKGMQASLGRTVYVGGSGYEEVPDPGAWGLSCFFQGLAGQ</sequence>
<dbReference type="GO" id="GO:0005829">
    <property type="term" value="C:cytosol"/>
    <property type="evidence" value="ECO:0007669"/>
    <property type="project" value="TreeGrafter"/>
</dbReference>
<dbReference type="PROSITE" id="PS51480">
    <property type="entry name" value="DHAL"/>
    <property type="match status" value="1"/>
</dbReference>
<comment type="function">
    <text evidence="1">Catalyzes both the phosphorylation of dihydroxyacetone and of glyceraldehyde.</text>
</comment>
<feature type="active site" description="Tele-hemiaminal-histidine intermediate" evidence="11">
    <location>
        <position position="224"/>
    </location>
</feature>
<comment type="catalytic activity">
    <reaction evidence="10">
        <text>dihydroxyacetone + ATP = dihydroxyacetone phosphate + ADP + H(+)</text>
        <dbReference type="Rhea" id="RHEA:15773"/>
        <dbReference type="ChEBI" id="CHEBI:15378"/>
        <dbReference type="ChEBI" id="CHEBI:16016"/>
        <dbReference type="ChEBI" id="CHEBI:30616"/>
        <dbReference type="ChEBI" id="CHEBI:57642"/>
        <dbReference type="ChEBI" id="CHEBI:456216"/>
        <dbReference type="EC" id="2.7.1.29"/>
    </reaction>
</comment>
<dbReference type="FunFam" id="1.25.40.340:FF:000001">
    <property type="entry name" value="Dihydroxyacetone kinase 1"/>
    <property type="match status" value="1"/>
</dbReference>
<evidence type="ECO:0000256" key="9">
    <source>
        <dbReference type="ARBA" id="ARBA00047974"/>
    </source>
</evidence>
<evidence type="ECO:0000259" key="14">
    <source>
        <dbReference type="PROSITE" id="PS51481"/>
    </source>
</evidence>
<organism evidence="15 16">
    <name type="scientific">Purpureocillium lilacinum</name>
    <name type="common">Paecilomyces lilacinus</name>
    <dbReference type="NCBI Taxonomy" id="33203"/>
    <lineage>
        <taxon>Eukaryota</taxon>
        <taxon>Fungi</taxon>
        <taxon>Dikarya</taxon>
        <taxon>Ascomycota</taxon>
        <taxon>Pezizomycotina</taxon>
        <taxon>Sordariomycetes</taxon>
        <taxon>Hypocreomycetidae</taxon>
        <taxon>Hypocreales</taxon>
        <taxon>Ophiocordycipitaceae</taxon>
        <taxon>Purpureocillium</taxon>
    </lineage>
</organism>
<dbReference type="InterPro" id="IPR050861">
    <property type="entry name" value="Dihydroxyacetone_Kinase"/>
</dbReference>
<evidence type="ECO:0000256" key="4">
    <source>
        <dbReference type="ARBA" id="ARBA00022679"/>
    </source>
</evidence>
<evidence type="ECO:0000256" key="5">
    <source>
        <dbReference type="ARBA" id="ARBA00022741"/>
    </source>
</evidence>
<keyword evidence="6" id="KW-0418">Kinase</keyword>
<evidence type="ECO:0000256" key="7">
    <source>
        <dbReference type="ARBA" id="ARBA00022798"/>
    </source>
</evidence>
<dbReference type="GO" id="GO:0005524">
    <property type="term" value="F:ATP binding"/>
    <property type="evidence" value="ECO:0007669"/>
    <property type="project" value="UniProtKB-KW"/>
</dbReference>
<keyword evidence="4" id="KW-0808">Transferase</keyword>
<evidence type="ECO:0000256" key="10">
    <source>
        <dbReference type="ARBA" id="ARBA00048898"/>
    </source>
</evidence>
<dbReference type="Proteomes" id="UP000245956">
    <property type="component" value="Unassembled WGS sequence"/>
</dbReference>
<dbReference type="SUPFAM" id="SSF101473">
    <property type="entry name" value="DhaL-like"/>
    <property type="match status" value="1"/>
</dbReference>
<evidence type="ECO:0000256" key="6">
    <source>
        <dbReference type="ARBA" id="ARBA00022777"/>
    </source>
</evidence>
<dbReference type="FunFam" id="3.40.50.10440:FF:000002">
    <property type="entry name" value="Dihydroxyacetone kinase"/>
    <property type="match status" value="1"/>
</dbReference>
<dbReference type="NCBIfam" id="TIGR02361">
    <property type="entry name" value="dak_ATP"/>
    <property type="match status" value="1"/>
</dbReference>
<dbReference type="SMART" id="SM01120">
    <property type="entry name" value="Dak2"/>
    <property type="match status" value="1"/>
</dbReference>
<dbReference type="FunFam" id="3.30.1180.20:FF:000001">
    <property type="entry name" value="Dihydroxyacetone kinase 1"/>
    <property type="match status" value="1"/>
</dbReference>
<evidence type="ECO:0000256" key="3">
    <source>
        <dbReference type="ARBA" id="ARBA00008757"/>
    </source>
</evidence>
<evidence type="ECO:0000256" key="12">
    <source>
        <dbReference type="PIRSR" id="PIRSR612734-2"/>
    </source>
</evidence>
<dbReference type="Gene3D" id="3.30.1180.20">
    <property type="entry name" value="Dihydroxyacetone kinase, domain 2"/>
    <property type="match status" value="1"/>
</dbReference>
<evidence type="ECO:0000313" key="16">
    <source>
        <dbReference type="Proteomes" id="UP000245956"/>
    </source>
</evidence>
<comment type="similarity">
    <text evidence="3">Belongs to the dihydroxyacetone kinase (DAK) family.</text>
</comment>
<dbReference type="PROSITE" id="PS51481">
    <property type="entry name" value="DHAK"/>
    <property type="match status" value="1"/>
</dbReference>
<comment type="catalytic activity">
    <reaction evidence="9">
        <text>D-glyceraldehyde + ATP = D-glyceraldehyde 3-phosphate + ADP + H(+)</text>
        <dbReference type="Rhea" id="RHEA:13941"/>
        <dbReference type="ChEBI" id="CHEBI:15378"/>
        <dbReference type="ChEBI" id="CHEBI:17378"/>
        <dbReference type="ChEBI" id="CHEBI:30616"/>
        <dbReference type="ChEBI" id="CHEBI:59776"/>
        <dbReference type="ChEBI" id="CHEBI:456216"/>
        <dbReference type="EC" id="2.7.1.28"/>
    </reaction>
</comment>
<evidence type="ECO:0000259" key="13">
    <source>
        <dbReference type="PROSITE" id="PS51480"/>
    </source>
</evidence>
<dbReference type="Pfam" id="PF02733">
    <property type="entry name" value="Dak1"/>
    <property type="match status" value="1"/>
</dbReference>
<protein>
    <recommendedName>
        <fullName evidence="17">Dihydroxyacetone kinase</fullName>
    </recommendedName>
</protein>
<dbReference type="PANTHER" id="PTHR28629:SF14">
    <property type="entry name" value="DIHYDROXYACETONE KINASE 1"/>
    <property type="match status" value="1"/>
</dbReference>
<feature type="binding site" evidence="12">
    <location>
        <position position="112"/>
    </location>
    <ligand>
        <name>substrate</name>
    </ligand>
</feature>
<feature type="domain" description="DhaL" evidence="13">
    <location>
        <begin position="382"/>
        <end position="578"/>
    </location>
</feature>
<reference evidence="15 16" key="1">
    <citation type="journal article" date="2016" name="Front. Microbiol.">
        <title>Genome and transcriptome sequences reveal the specific parasitism of the nematophagous Purpureocillium lilacinum 36-1.</title>
        <authorList>
            <person name="Xie J."/>
            <person name="Li S."/>
            <person name="Mo C."/>
            <person name="Xiao X."/>
            <person name="Peng D."/>
            <person name="Wang G."/>
            <person name="Xiao Y."/>
        </authorList>
    </citation>
    <scope>NUCLEOTIDE SEQUENCE [LARGE SCALE GENOMIC DNA]</scope>
    <source>
        <strain evidence="15 16">36-1</strain>
    </source>
</reference>
<dbReference type="GO" id="GO:0019588">
    <property type="term" value="P:anaerobic glycerol catabolic process"/>
    <property type="evidence" value="ECO:0007669"/>
    <property type="project" value="UniProtKB-UniPathway"/>
</dbReference>
<evidence type="ECO:0000256" key="11">
    <source>
        <dbReference type="PIRSR" id="PIRSR612734-1"/>
    </source>
</evidence>
<dbReference type="InterPro" id="IPR004007">
    <property type="entry name" value="DhaL_dom"/>
</dbReference>
<evidence type="ECO:0000256" key="8">
    <source>
        <dbReference type="ARBA" id="ARBA00022840"/>
    </source>
</evidence>